<proteinExistence type="predicted"/>
<protein>
    <submittedName>
        <fullName evidence="1">Uncharacterized protein</fullName>
    </submittedName>
</protein>
<sequence length="211" mass="22619">MLATRIPMERDGFDAWLAAPLPGLDAIADPRAMYTGWGADGSVPDWDLTELADYPAAVAAIRADREKTPLELLAARAAGGFTLARHHDGALEIYLYDYHGESSTTHTELLMLAGAGRFARPGTESPVMFWGGDVDPGLPPRGHLPLVVMVVVGGGPARFVETYPVHELTDSLRTVEQAFLAAVVEGDAESYGWDPSQVLDPAIRAVVPARD</sequence>
<dbReference type="EMBL" id="JBEZFP010000192">
    <property type="protein sequence ID" value="MEU8139692.1"/>
    <property type="molecule type" value="Genomic_DNA"/>
</dbReference>
<keyword evidence="2" id="KW-1185">Reference proteome</keyword>
<accession>A0ABV3DW21</accession>
<comment type="caution">
    <text evidence="1">The sequence shown here is derived from an EMBL/GenBank/DDBJ whole genome shotgun (WGS) entry which is preliminary data.</text>
</comment>
<evidence type="ECO:0000313" key="2">
    <source>
        <dbReference type="Proteomes" id="UP001551482"/>
    </source>
</evidence>
<reference evidence="1 2" key="1">
    <citation type="submission" date="2024-06" db="EMBL/GenBank/DDBJ databases">
        <title>The Natural Products Discovery Center: Release of the First 8490 Sequenced Strains for Exploring Actinobacteria Biosynthetic Diversity.</title>
        <authorList>
            <person name="Kalkreuter E."/>
            <person name="Kautsar S.A."/>
            <person name="Yang D."/>
            <person name="Bader C.D."/>
            <person name="Teijaro C.N."/>
            <person name="Fluegel L."/>
            <person name="Davis C.M."/>
            <person name="Simpson J.R."/>
            <person name="Lauterbach L."/>
            <person name="Steele A.D."/>
            <person name="Gui C."/>
            <person name="Meng S."/>
            <person name="Li G."/>
            <person name="Viehrig K."/>
            <person name="Ye F."/>
            <person name="Su P."/>
            <person name="Kiefer A.F."/>
            <person name="Nichols A."/>
            <person name="Cepeda A.J."/>
            <person name="Yan W."/>
            <person name="Fan B."/>
            <person name="Jiang Y."/>
            <person name="Adhikari A."/>
            <person name="Zheng C.-J."/>
            <person name="Schuster L."/>
            <person name="Cowan T.M."/>
            <person name="Smanski M.J."/>
            <person name="Chevrette M.G."/>
            <person name="De Carvalho L.P.S."/>
            <person name="Shen B."/>
        </authorList>
    </citation>
    <scope>NUCLEOTIDE SEQUENCE [LARGE SCALE GENOMIC DNA]</scope>
    <source>
        <strain evidence="1 2">NPDC048946</strain>
    </source>
</reference>
<organism evidence="1 2">
    <name type="scientific">Streptodolium elevatio</name>
    <dbReference type="NCBI Taxonomy" id="3157996"/>
    <lineage>
        <taxon>Bacteria</taxon>
        <taxon>Bacillati</taxon>
        <taxon>Actinomycetota</taxon>
        <taxon>Actinomycetes</taxon>
        <taxon>Kitasatosporales</taxon>
        <taxon>Streptomycetaceae</taxon>
        <taxon>Streptodolium</taxon>
    </lineage>
</organism>
<evidence type="ECO:0000313" key="1">
    <source>
        <dbReference type="EMBL" id="MEU8139692.1"/>
    </source>
</evidence>
<gene>
    <name evidence="1" type="ORF">AB0C36_40145</name>
</gene>
<dbReference type="RefSeq" id="WP_358363942.1">
    <property type="nucleotide sequence ID" value="NZ_JBEZFP010000192.1"/>
</dbReference>
<dbReference type="Proteomes" id="UP001551482">
    <property type="component" value="Unassembled WGS sequence"/>
</dbReference>
<name>A0ABV3DW21_9ACTN</name>